<evidence type="ECO:0000256" key="2">
    <source>
        <dbReference type="ARBA" id="ARBA00010239"/>
    </source>
</evidence>
<feature type="region of interest" description="Disordered" evidence="6">
    <location>
        <begin position="567"/>
        <end position="649"/>
    </location>
</feature>
<dbReference type="PANTHER" id="PTHR10019">
    <property type="entry name" value="SNF5"/>
    <property type="match status" value="1"/>
</dbReference>
<evidence type="ECO:0000256" key="3">
    <source>
        <dbReference type="ARBA" id="ARBA00023015"/>
    </source>
</evidence>
<feature type="compositionally biased region" description="Pro residues" evidence="6">
    <location>
        <begin position="630"/>
        <end position="649"/>
    </location>
</feature>
<dbReference type="GO" id="GO:0006338">
    <property type="term" value="P:chromatin remodeling"/>
    <property type="evidence" value="ECO:0007669"/>
    <property type="project" value="InterPro"/>
</dbReference>
<feature type="region of interest" description="Disordered" evidence="6">
    <location>
        <begin position="747"/>
        <end position="767"/>
    </location>
</feature>
<name>A0AA39Y4J6_9PEZI</name>
<proteinExistence type="inferred from homology"/>
<feature type="region of interest" description="Disordered" evidence="6">
    <location>
        <begin position="392"/>
        <end position="422"/>
    </location>
</feature>
<dbReference type="Pfam" id="PF04855">
    <property type="entry name" value="SNF5"/>
    <property type="match status" value="1"/>
</dbReference>
<dbReference type="AlphaFoldDB" id="A0AA39Y4J6"/>
<feature type="region of interest" description="Disordered" evidence="6">
    <location>
        <begin position="453"/>
        <end position="549"/>
    </location>
</feature>
<accession>A0AA39Y4J6</accession>
<gene>
    <name evidence="7" type="ORF">B0T16DRAFT_374128</name>
</gene>
<feature type="compositionally biased region" description="Polar residues" evidence="6">
    <location>
        <begin position="576"/>
        <end position="586"/>
    </location>
</feature>
<keyword evidence="8" id="KW-1185">Reference proteome</keyword>
<keyword evidence="3" id="KW-0805">Transcription regulation</keyword>
<feature type="compositionally biased region" description="Low complexity" evidence="6">
    <location>
        <begin position="36"/>
        <end position="45"/>
    </location>
</feature>
<feature type="compositionally biased region" description="Low complexity" evidence="6">
    <location>
        <begin position="614"/>
        <end position="627"/>
    </location>
</feature>
<feature type="compositionally biased region" description="Basic and acidic residues" evidence="6">
    <location>
        <begin position="523"/>
        <end position="542"/>
    </location>
</feature>
<protein>
    <submittedName>
        <fullName evidence="7">Uncharacterized protein</fullName>
    </submittedName>
</protein>
<dbReference type="GO" id="GO:0000228">
    <property type="term" value="C:nuclear chromosome"/>
    <property type="evidence" value="ECO:0007669"/>
    <property type="project" value="InterPro"/>
</dbReference>
<dbReference type="EMBL" id="JAULSV010000004">
    <property type="protein sequence ID" value="KAK0645914.1"/>
    <property type="molecule type" value="Genomic_DNA"/>
</dbReference>
<feature type="compositionally biased region" description="Gly residues" evidence="6">
    <location>
        <begin position="17"/>
        <end position="35"/>
    </location>
</feature>
<dbReference type="Proteomes" id="UP001174936">
    <property type="component" value="Unassembled WGS sequence"/>
</dbReference>
<evidence type="ECO:0000256" key="6">
    <source>
        <dbReference type="SAM" id="MobiDB-lite"/>
    </source>
</evidence>
<comment type="caution">
    <text evidence="7">The sequence shown here is derived from an EMBL/GenBank/DDBJ whole genome shotgun (WGS) entry which is preliminary data.</text>
</comment>
<evidence type="ECO:0000256" key="4">
    <source>
        <dbReference type="ARBA" id="ARBA00023163"/>
    </source>
</evidence>
<dbReference type="InterPro" id="IPR006939">
    <property type="entry name" value="SNF5"/>
</dbReference>
<keyword evidence="5" id="KW-0539">Nucleus</keyword>
<reference evidence="7" key="1">
    <citation type="submission" date="2023-06" db="EMBL/GenBank/DDBJ databases">
        <title>Genome-scale phylogeny and comparative genomics of the fungal order Sordariales.</title>
        <authorList>
            <consortium name="Lawrence Berkeley National Laboratory"/>
            <person name="Hensen N."/>
            <person name="Bonometti L."/>
            <person name="Westerberg I."/>
            <person name="Brannstrom I.O."/>
            <person name="Guillou S."/>
            <person name="Cros-Aarteil S."/>
            <person name="Calhoun S."/>
            <person name="Haridas S."/>
            <person name="Kuo A."/>
            <person name="Mondo S."/>
            <person name="Pangilinan J."/>
            <person name="Riley R."/>
            <person name="Labutti K."/>
            <person name="Andreopoulos B."/>
            <person name="Lipzen A."/>
            <person name="Chen C."/>
            <person name="Yanf M."/>
            <person name="Daum C."/>
            <person name="Ng V."/>
            <person name="Clum A."/>
            <person name="Steindorff A."/>
            <person name="Ohm R."/>
            <person name="Martin F."/>
            <person name="Silar P."/>
            <person name="Natvig D."/>
            <person name="Lalanne C."/>
            <person name="Gautier V."/>
            <person name="Ament-Velasquez S.L."/>
            <person name="Kruys A."/>
            <person name="Hutchinson M.I."/>
            <person name="Powell A.J."/>
            <person name="Barry K."/>
            <person name="Miller A.N."/>
            <person name="Grigoriev I.V."/>
            <person name="Debuchy R."/>
            <person name="Gladieux P."/>
            <person name="Thoren M.H."/>
            <person name="Johannesson H."/>
        </authorList>
    </citation>
    <scope>NUCLEOTIDE SEQUENCE</scope>
    <source>
        <strain evidence="7">SMH2532-1</strain>
    </source>
</reference>
<keyword evidence="4" id="KW-0804">Transcription</keyword>
<sequence>MGNGNGNGNSSASASAAGGGNGSPNGNGNGNGNGDGDAATAATPALSNQSSKPGTPNPNPKATAPRIIPERDKDSLNKVLVDRYVTRDWIHSAALKDAQDRMVRDTRETRDRAREYKSLGEPGQRHPALIFGEGYNGYGNGRTEIGGPTKILYPSQKRHGRRSNTLAKYSRKDMKKQAEEHEELVPIRIDVDWDKIKLRDTFTYNLHDRLTQVESFAHQLVEDIGLKEPQIRPVFEQVMNQMLEQLQEYYPHVYSEEEALDPHQPYTAYKNDEMRILVKLNITIGAHTLVDQFEWDINNPMNSPEEFAACMTRDLALSGEFTTAIAHCIREQAQLFTRSLYTISHPFDGRPVDDADLNAALLPSPIPTAFRPQQQAKDYAPYLYENTEAELEKSETMFSREQRRQKRSVNRRGGPVLPDLKERQRTIRTSIVSSVLPGAVKDIEDSRLFKRATGAGGITGRGKRGARDGDLSDSDESDDSMPDSPAMTQLQGTARTRGMRGAAGAAIQRMAANAGRSETPEATIHHHETRTSRRPGRETTREETEEPTTFVVTLRVSPARLRKLMRDLKERKVTPGSGTPGPSQQAKPLAGSTAVMGPPLTPSTSNQALPPKASGSSTTTTLQLQLGRVPAPPPPPPGQPPHPPPPPPEWLSQALRELQKQYPNDLFEGVMRYCAINTKTDAAVPLPQPGKEIPPDIQFMYLARIRCLDCTGKLYTPGPETTVGNFEVHLKNRHHKERVAARVAQAGGGEAAAVPDAPAAGGANASS</sequence>
<evidence type="ECO:0000313" key="7">
    <source>
        <dbReference type="EMBL" id="KAK0645914.1"/>
    </source>
</evidence>
<evidence type="ECO:0000256" key="5">
    <source>
        <dbReference type="ARBA" id="ARBA00023242"/>
    </source>
</evidence>
<feature type="region of interest" description="Disordered" evidence="6">
    <location>
        <begin position="151"/>
        <end position="174"/>
    </location>
</feature>
<feature type="compositionally biased region" description="Basic and acidic residues" evidence="6">
    <location>
        <begin position="392"/>
        <end position="402"/>
    </location>
</feature>
<feature type="region of interest" description="Disordered" evidence="6">
    <location>
        <begin position="1"/>
        <end position="70"/>
    </location>
</feature>
<feature type="compositionally biased region" description="Acidic residues" evidence="6">
    <location>
        <begin position="471"/>
        <end position="481"/>
    </location>
</feature>
<comment type="subcellular location">
    <subcellularLocation>
        <location evidence="1">Nucleus</location>
    </subcellularLocation>
</comment>
<organism evidence="7 8">
    <name type="scientific">Cercophora newfieldiana</name>
    <dbReference type="NCBI Taxonomy" id="92897"/>
    <lineage>
        <taxon>Eukaryota</taxon>
        <taxon>Fungi</taxon>
        <taxon>Dikarya</taxon>
        <taxon>Ascomycota</taxon>
        <taxon>Pezizomycotina</taxon>
        <taxon>Sordariomycetes</taxon>
        <taxon>Sordariomycetidae</taxon>
        <taxon>Sordariales</taxon>
        <taxon>Lasiosphaeriaceae</taxon>
        <taxon>Cercophora</taxon>
    </lineage>
</organism>
<evidence type="ECO:0000313" key="8">
    <source>
        <dbReference type="Proteomes" id="UP001174936"/>
    </source>
</evidence>
<feature type="compositionally biased region" description="Low complexity" evidence="6">
    <location>
        <begin position="491"/>
        <end position="516"/>
    </location>
</feature>
<evidence type="ECO:0000256" key="1">
    <source>
        <dbReference type="ARBA" id="ARBA00004123"/>
    </source>
</evidence>
<comment type="similarity">
    <text evidence="2">Belongs to the SNF5 family.</text>
</comment>